<evidence type="ECO:0000313" key="4">
    <source>
        <dbReference type="EMBL" id="RKR03160.1"/>
    </source>
</evidence>
<protein>
    <submittedName>
        <fullName evidence="4">Chaperone required for assembly of F1-ATPase</fullName>
    </submittedName>
</protein>
<dbReference type="SUPFAM" id="SSF160909">
    <property type="entry name" value="ATP12-like"/>
    <property type="match status" value="1"/>
</dbReference>
<evidence type="ECO:0000313" key="5">
    <source>
        <dbReference type="Proteomes" id="UP000273675"/>
    </source>
</evidence>
<evidence type="ECO:0000256" key="2">
    <source>
        <dbReference type="ARBA" id="ARBA00022946"/>
    </source>
</evidence>
<name>A0A495DKL8_9PROT</name>
<gene>
    <name evidence="4" type="ORF">C7435_1109</name>
</gene>
<keyword evidence="2" id="KW-0809">Transit peptide</keyword>
<dbReference type="RefSeq" id="WP_121210345.1">
    <property type="nucleotide sequence ID" value="NZ_RBIM01000002.1"/>
</dbReference>
<evidence type="ECO:0000256" key="3">
    <source>
        <dbReference type="ARBA" id="ARBA00023186"/>
    </source>
</evidence>
<comment type="similarity">
    <text evidence="1">Belongs to the ATP12 family.</text>
</comment>
<evidence type="ECO:0000256" key="1">
    <source>
        <dbReference type="ARBA" id="ARBA00008231"/>
    </source>
</evidence>
<dbReference type="EMBL" id="RBIM01000002">
    <property type="protein sequence ID" value="RKR03160.1"/>
    <property type="molecule type" value="Genomic_DNA"/>
</dbReference>
<dbReference type="PANTHER" id="PTHR21013">
    <property type="entry name" value="ATP SYNTHASE MITOCHONDRIAL F1 COMPLEX ASSEMBLY FACTOR 2/ATP12 PROTEIN, MITOCHONDRIAL PRECURSOR"/>
    <property type="match status" value="1"/>
</dbReference>
<proteinExistence type="inferred from homology"/>
<dbReference type="Gene3D" id="1.10.3580.10">
    <property type="entry name" value="ATP12 ATPase"/>
    <property type="match status" value="1"/>
</dbReference>
<dbReference type="PANTHER" id="PTHR21013:SF10">
    <property type="entry name" value="ATP SYNTHASE MITOCHONDRIAL F1 COMPLEX ASSEMBLY FACTOR 2"/>
    <property type="match status" value="1"/>
</dbReference>
<comment type="caution">
    <text evidence="4">The sequence shown here is derived from an EMBL/GenBank/DDBJ whole genome shotgun (WGS) entry which is preliminary data.</text>
</comment>
<sequence>MSQTYETKPGVKIPSRESALPKRFYTDVTVVADGEVFAVHLDGRPVKSPAKRSLALPTRALAELVAAEWAAQGERIDAPSMPATRLCFVALDLIPNARAETVAEVTKYASTDLVCFRAPEPPALAASQAAAWDPIIAWAESALGAHFVPATGLMPIDQDPVALQRVMQRAGELDDWRLTTLAHVTAVCGSALIALALLDGEIDGEKAFVLSTLDEHFQISQWGEDHEAADRLARLRTELVVMGEVLRALDAASAA</sequence>
<dbReference type="Gene3D" id="3.30.2180.10">
    <property type="entry name" value="ATP12-like"/>
    <property type="match status" value="1"/>
</dbReference>
<organism evidence="4 5">
    <name type="scientific">Maricaulis maris</name>
    <dbReference type="NCBI Taxonomy" id="74318"/>
    <lineage>
        <taxon>Bacteria</taxon>
        <taxon>Pseudomonadati</taxon>
        <taxon>Pseudomonadota</taxon>
        <taxon>Alphaproteobacteria</taxon>
        <taxon>Maricaulales</taxon>
        <taxon>Maricaulaceae</taxon>
        <taxon>Maricaulis</taxon>
    </lineage>
</organism>
<dbReference type="OrthoDB" id="9797825at2"/>
<dbReference type="Pfam" id="PF07542">
    <property type="entry name" value="ATP12"/>
    <property type="match status" value="1"/>
</dbReference>
<keyword evidence="3" id="KW-0143">Chaperone</keyword>
<dbReference type="InterPro" id="IPR011419">
    <property type="entry name" value="ATP12_ATP_synth-F1-assembly"/>
</dbReference>
<dbReference type="AlphaFoldDB" id="A0A495DKL8"/>
<dbReference type="InterPro" id="IPR042272">
    <property type="entry name" value="ATP12_ATP_synth-F1-assembly_N"/>
</dbReference>
<reference evidence="4 5" key="1">
    <citation type="submission" date="2018-10" db="EMBL/GenBank/DDBJ databases">
        <title>Genomic Encyclopedia of Type Strains, Phase IV (KMG-IV): sequencing the most valuable type-strain genomes for metagenomic binning, comparative biology and taxonomic classification.</title>
        <authorList>
            <person name="Goeker M."/>
        </authorList>
    </citation>
    <scope>NUCLEOTIDE SEQUENCE [LARGE SCALE GENOMIC DNA]</scope>
    <source>
        <strain evidence="4 5">DSM 4734</strain>
    </source>
</reference>
<dbReference type="Proteomes" id="UP000273675">
    <property type="component" value="Unassembled WGS sequence"/>
</dbReference>
<dbReference type="InterPro" id="IPR023335">
    <property type="entry name" value="ATP12_ortho_dom_sf"/>
</dbReference>
<dbReference type="GO" id="GO:0043461">
    <property type="term" value="P:proton-transporting ATP synthase complex assembly"/>
    <property type="evidence" value="ECO:0007669"/>
    <property type="project" value="InterPro"/>
</dbReference>
<accession>A0A495DKL8</accession>